<evidence type="ECO:0000313" key="2">
    <source>
        <dbReference type="Proteomes" id="UP000657372"/>
    </source>
</evidence>
<organism evidence="1 2">
    <name type="scientific">Herminiimonas contaminans</name>
    <dbReference type="NCBI Taxonomy" id="1111140"/>
    <lineage>
        <taxon>Bacteria</taxon>
        <taxon>Pseudomonadati</taxon>
        <taxon>Pseudomonadota</taxon>
        <taxon>Betaproteobacteria</taxon>
        <taxon>Burkholderiales</taxon>
        <taxon>Oxalobacteraceae</taxon>
        <taxon>Herminiimonas</taxon>
    </lineage>
</organism>
<evidence type="ECO:0000313" key="1">
    <source>
        <dbReference type="EMBL" id="MBF8177254.1"/>
    </source>
</evidence>
<proteinExistence type="predicted"/>
<name>A0ABS0ET83_9BURK</name>
<keyword evidence="2" id="KW-1185">Reference proteome</keyword>
<dbReference type="RefSeq" id="WP_195875008.1">
    <property type="nucleotide sequence ID" value="NZ_JADOEL010000003.1"/>
</dbReference>
<comment type="caution">
    <text evidence="1">The sequence shown here is derived from an EMBL/GenBank/DDBJ whole genome shotgun (WGS) entry which is preliminary data.</text>
</comment>
<dbReference type="EMBL" id="JADOEL010000003">
    <property type="protein sequence ID" value="MBF8177254.1"/>
    <property type="molecule type" value="Genomic_DNA"/>
</dbReference>
<sequence>MASAPSFISVPKTPTASFANADATAFKPIYTGGALGSRIDTLFASNSDPANAYVLQLALTKSSVDYVIGEVAVPMGAGTNGSAKSVAVLNQTDIPGLAYTENGALYLEVDIILRARVKSTVAGSNTVQVCGVGGDY</sequence>
<evidence type="ECO:0008006" key="3">
    <source>
        <dbReference type="Google" id="ProtNLM"/>
    </source>
</evidence>
<dbReference type="Proteomes" id="UP000657372">
    <property type="component" value="Unassembled WGS sequence"/>
</dbReference>
<gene>
    <name evidence="1" type="ORF">IXC47_06135</name>
</gene>
<protein>
    <recommendedName>
        <fullName evidence="3">Bacteriophage lambda head decoration protein D</fullName>
    </recommendedName>
</protein>
<accession>A0ABS0ET83</accession>
<reference evidence="1 2" key="1">
    <citation type="submission" date="2020-11" db="EMBL/GenBank/DDBJ databases">
        <title>WGS of Herminiimonas contaminans strain Marseille-Q4544 isolated from planarians Schmidtea mediterranea.</title>
        <authorList>
            <person name="Kangale L."/>
        </authorList>
    </citation>
    <scope>NUCLEOTIDE SEQUENCE [LARGE SCALE GENOMIC DNA]</scope>
    <source>
        <strain evidence="1 2">Marseille-Q4544</strain>
    </source>
</reference>